<proteinExistence type="predicted"/>
<sequence>MAAAAAVGRVLRLEPPTHNNRILYILCKSLDTYLLAFTYTYVYAYIGLHDELNALVPGDRMRDFSSPTAGIIHRCSVYNKCARVCVRVHSVRNSSALRIIIIYICVQRRLGLDHVNKMVCTDRRHHHHHDHQLLAEHITDRKICFVPYYNTIYIIIYT</sequence>
<name>A0A9P0IZA3_APHGO</name>
<dbReference type="EMBL" id="OU899035">
    <property type="protein sequence ID" value="CAH1723277.1"/>
    <property type="molecule type" value="Genomic_DNA"/>
</dbReference>
<keyword evidence="2" id="KW-1185">Reference proteome</keyword>
<accession>A0A9P0IZA3</accession>
<protein>
    <submittedName>
        <fullName evidence="1">Uncharacterized protein</fullName>
    </submittedName>
</protein>
<reference evidence="1" key="1">
    <citation type="submission" date="2022-02" db="EMBL/GenBank/DDBJ databases">
        <authorList>
            <person name="King R."/>
        </authorList>
    </citation>
    <scope>NUCLEOTIDE SEQUENCE</scope>
</reference>
<gene>
    <name evidence="1" type="ORF">APHIGO_LOCUS5104</name>
</gene>
<reference evidence="1" key="2">
    <citation type="submission" date="2022-10" db="EMBL/GenBank/DDBJ databases">
        <authorList>
            <consortium name="ENA_rothamsted_submissions"/>
            <consortium name="culmorum"/>
            <person name="King R."/>
        </authorList>
    </citation>
    <scope>NUCLEOTIDE SEQUENCE</scope>
</reference>
<dbReference type="Proteomes" id="UP001154329">
    <property type="component" value="Chromosome 2"/>
</dbReference>
<evidence type="ECO:0000313" key="1">
    <source>
        <dbReference type="EMBL" id="CAH1723277.1"/>
    </source>
</evidence>
<evidence type="ECO:0000313" key="2">
    <source>
        <dbReference type="Proteomes" id="UP001154329"/>
    </source>
</evidence>
<organism evidence="1 2">
    <name type="scientific">Aphis gossypii</name>
    <name type="common">Cotton aphid</name>
    <dbReference type="NCBI Taxonomy" id="80765"/>
    <lineage>
        <taxon>Eukaryota</taxon>
        <taxon>Metazoa</taxon>
        <taxon>Ecdysozoa</taxon>
        <taxon>Arthropoda</taxon>
        <taxon>Hexapoda</taxon>
        <taxon>Insecta</taxon>
        <taxon>Pterygota</taxon>
        <taxon>Neoptera</taxon>
        <taxon>Paraneoptera</taxon>
        <taxon>Hemiptera</taxon>
        <taxon>Sternorrhyncha</taxon>
        <taxon>Aphidomorpha</taxon>
        <taxon>Aphidoidea</taxon>
        <taxon>Aphididae</taxon>
        <taxon>Aphidini</taxon>
        <taxon>Aphis</taxon>
        <taxon>Aphis</taxon>
    </lineage>
</organism>
<dbReference type="AlphaFoldDB" id="A0A9P0IZA3"/>